<keyword evidence="3" id="KW-1185">Reference proteome</keyword>
<accession>A0A0E0BSA1</accession>
<dbReference type="HOGENOM" id="CLU_1646387_0_0_1"/>
<evidence type="ECO:0000313" key="3">
    <source>
        <dbReference type="Proteomes" id="UP000026961"/>
    </source>
</evidence>
<organism evidence="2">
    <name type="scientific">Oryza glumipatula</name>
    <dbReference type="NCBI Taxonomy" id="40148"/>
    <lineage>
        <taxon>Eukaryota</taxon>
        <taxon>Viridiplantae</taxon>
        <taxon>Streptophyta</taxon>
        <taxon>Embryophyta</taxon>
        <taxon>Tracheophyta</taxon>
        <taxon>Spermatophyta</taxon>
        <taxon>Magnoliopsida</taxon>
        <taxon>Liliopsida</taxon>
        <taxon>Poales</taxon>
        <taxon>Poaceae</taxon>
        <taxon>BOP clade</taxon>
        <taxon>Oryzoideae</taxon>
        <taxon>Oryzeae</taxon>
        <taxon>Oryzinae</taxon>
        <taxon>Oryza</taxon>
    </lineage>
</organism>
<evidence type="ECO:0000313" key="2">
    <source>
        <dbReference type="EnsemblPlants" id="OGLUM12G12260.1"/>
    </source>
</evidence>
<dbReference type="AlphaFoldDB" id="A0A0E0BSA1"/>
<reference evidence="2" key="1">
    <citation type="submission" date="2015-04" db="UniProtKB">
        <authorList>
            <consortium name="EnsemblPlants"/>
        </authorList>
    </citation>
    <scope>IDENTIFICATION</scope>
</reference>
<dbReference type="EnsemblPlants" id="OGLUM12G12260.1">
    <property type="protein sequence ID" value="OGLUM12G12260.1"/>
    <property type="gene ID" value="OGLUM12G12260"/>
</dbReference>
<name>A0A0E0BSA1_9ORYZ</name>
<protein>
    <submittedName>
        <fullName evidence="2">Uncharacterized protein</fullName>
    </submittedName>
</protein>
<evidence type="ECO:0000256" key="1">
    <source>
        <dbReference type="SAM" id="MobiDB-lite"/>
    </source>
</evidence>
<reference evidence="2" key="2">
    <citation type="submission" date="2018-05" db="EMBL/GenBank/DDBJ databases">
        <title>OgluRS3 (Oryza glumaepatula Reference Sequence Version 3).</title>
        <authorList>
            <person name="Zhang J."/>
            <person name="Kudrna D."/>
            <person name="Lee S."/>
            <person name="Talag J."/>
            <person name="Welchert J."/>
            <person name="Wing R.A."/>
        </authorList>
    </citation>
    <scope>NUCLEOTIDE SEQUENCE [LARGE SCALE GENOMIC DNA]</scope>
</reference>
<proteinExistence type="predicted"/>
<dbReference type="Proteomes" id="UP000026961">
    <property type="component" value="Chromosome 12"/>
</dbReference>
<sequence>MEPNPLPPAAATTTYRRRSKPNPMRKATKPPSPSPLPKRQARGDLPPPHTGPLTCTGHHSPLNPGPVPEGAPQLHGGEREAPPCAQIEAAKLSPVSEEVEAALLRGAGVHVVPSFGVKPPDSISWIASSMRASSPVAPEQESACCGAALGTWRRRKGDRGELGRRRPGRKCCRREWIRKRRMRKRRG</sequence>
<dbReference type="Gramene" id="OGLUM12G12260.1">
    <property type="protein sequence ID" value="OGLUM12G12260.1"/>
    <property type="gene ID" value="OGLUM12G12260"/>
</dbReference>
<feature type="region of interest" description="Disordered" evidence="1">
    <location>
        <begin position="1"/>
        <end position="89"/>
    </location>
</feature>
<dbReference type="STRING" id="40148.A0A0E0BSA1"/>